<dbReference type="CDD" id="cd00067">
    <property type="entry name" value="GAL4"/>
    <property type="match status" value="1"/>
</dbReference>
<evidence type="ECO:0000313" key="7">
    <source>
        <dbReference type="EMBL" id="OJZ82673.1"/>
    </source>
</evidence>
<reference evidence="8" key="1">
    <citation type="journal article" date="2017" name="Genome Biol.">
        <title>Comparative genomics reveals high biological diversity and specific adaptations in the industrially and medically important fungal genus Aspergillus.</title>
        <authorList>
            <person name="de Vries R.P."/>
            <person name="Riley R."/>
            <person name="Wiebenga A."/>
            <person name="Aguilar-Osorio G."/>
            <person name="Amillis S."/>
            <person name="Uchima C.A."/>
            <person name="Anderluh G."/>
            <person name="Asadollahi M."/>
            <person name="Askin M."/>
            <person name="Barry K."/>
            <person name="Battaglia E."/>
            <person name="Bayram O."/>
            <person name="Benocci T."/>
            <person name="Braus-Stromeyer S.A."/>
            <person name="Caldana C."/>
            <person name="Canovas D."/>
            <person name="Cerqueira G.C."/>
            <person name="Chen F."/>
            <person name="Chen W."/>
            <person name="Choi C."/>
            <person name="Clum A."/>
            <person name="Dos Santos R.A."/>
            <person name="Damasio A.R."/>
            <person name="Diallinas G."/>
            <person name="Emri T."/>
            <person name="Fekete E."/>
            <person name="Flipphi M."/>
            <person name="Freyberg S."/>
            <person name="Gallo A."/>
            <person name="Gournas C."/>
            <person name="Habgood R."/>
            <person name="Hainaut M."/>
            <person name="Harispe M.L."/>
            <person name="Henrissat B."/>
            <person name="Hilden K.S."/>
            <person name="Hope R."/>
            <person name="Hossain A."/>
            <person name="Karabika E."/>
            <person name="Karaffa L."/>
            <person name="Karanyi Z."/>
            <person name="Krasevec N."/>
            <person name="Kuo A."/>
            <person name="Kusch H."/>
            <person name="LaButti K."/>
            <person name="Lagendijk E.L."/>
            <person name="Lapidus A."/>
            <person name="Levasseur A."/>
            <person name="Lindquist E."/>
            <person name="Lipzen A."/>
            <person name="Logrieco A.F."/>
            <person name="MacCabe A."/>
            <person name="Maekelae M.R."/>
            <person name="Malavazi I."/>
            <person name="Melin P."/>
            <person name="Meyer V."/>
            <person name="Mielnichuk N."/>
            <person name="Miskei M."/>
            <person name="Molnar A.P."/>
            <person name="Mule G."/>
            <person name="Ngan C.Y."/>
            <person name="Orejas M."/>
            <person name="Orosz E."/>
            <person name="Ouedraogo J.P."/>
            <person name="Overkamp K.M."/>
            <person name="Park H.-S."/>
            <person name="Perrone G."/>
            <person name="Piumi F."/>
            <person name="Punt P.J."/>
            <person name="Ram A.F."/>
            <person name="Ramon A."/>
            <person name="Rauscher S."/>
            <person name="Record E."/>
            <person name="Riano-Pachon D.M."/>
            <person name="Robert V."/>
            <person name="Roehrig J."/>
            <person name="Ruller R."/>
            <person name="Salamov A."/>
            <person name="Salih N.S."/>
            <person name="Samson R.A."/>
            <person name="Sandor E."/>
            <person name="Sanguinetti M."/>
            <person name="Schuetze T."/>
            <person name="Sepcic K."/>
            <person name="Shelest E."/>
            <person name="Sherlock G."/>
            <person name="Sophianopoulou V."/>
            <person name="Squina F.M."/>
            <person name="Sun H."/>
            <person name="Susca A."/>
            <person name="Todd R.B."/>
            <person name="Tsang A."/>
            <person name="Unkles S.E."/>
            <person name="van de Wiele N."/>
            <person name="van Rossen-Uffink D."/>
            <person name="Oliveira J.V."/>
            <person name="Vesth T.C."/>
            <person name="Visser J."/>
            <person name="Yu J.-H."/>
            <person name="Zhou M."/>
            <person name="Andersen M.R."/>
            <person name="Archer D.B."/>
            <person name="Baker S.E."/>
            <person name="Benoit I."/>
            <person name="Brakhage A.A."/>
            <person name="Braus G.H."/>
            <person name="Fischer R."/>
            <person name="Frisvad J.C."/>
            <person name="Goldman G.H."/>
            <person name="Houbraken J."/>
            <person name="Oakley B."/>
            <person name="Pocsi I."/>
            <person name="Scazzocchio C."/>
            <person name="Seiboth B."/>
            <person name="vanKuyk P.A."/>
            <person name="Wortman J."/>
            <person name="Dyer P.S."/>
            <person name="Grigoriev I.V."/>
        </authorList>
    </citation>
    <scope>NUCLEOTIDE SEQUENCE [LARGE SCALE GENOMIC DNA]</scope>
    <source>
        <strain evidence="8">CBS 106.47</strain>
    </source>
</reference>
<dbReference type="Gene3D" id="4.10.240.10">
    <property type="entry name" value="Zn(2)-C6 fungal-type DNA-binding domain"/>
    <property type="match status" value="1"/>
</dbReference>
<keyword evidence="4" id="KW-0539">Nucleus</keyword>
<dbReference type="SMART" id="SM00066">
    <property type="entry name" value="GAL4"/>
    <property type="match status" value="1"/>
</dbReference>
<proteinExistence type="predicted"/>
<dbReference type="GO" id="GO:0008270">
    <property type="term" value="F:zinc ion binding"/>
    <property type="evidence" value="ECO:0007669"/>
    <property type="project" value="InterPro"/>
</dbReference>
<dbReference type="GO" id="GO:0009893">
    <property type="term" value="P:positive regulation of metabolic process"/>
    <property type="evidence" value="ECO:0007669"/>
    <property type="project" value="UniProtKB-ARBA"/>
</dbReference>
<dbReference type="InterPro" id="IPR036864">
    <property type="entry name" value="Zn2-C6_fun-type_DNA-bd_sf"/>
</dbReference>
<dbReference type="PROSITE" id="PS00463">
    <property type="entry name" value="ZN2_CY6_FUNGAL_1"/>
    <property type="match status" value="1"/>
</dbReference>
<sequence length="106" mass="11918">MRVKQRSVCQNCRSRKLGCDGKSPQCTQCLLTGRQCPGYPVNWSFVQSQSRPARSRRSPSNISNQDHSPRDTAEHETSLSSIAFRPFEETHLLPTSGAGYNLHRAE</sequence>
<evidence type="ECO:0000256" key="3">
    <source>
        <dbReference type="ARBA" id="ARBA00023163"/>
    </source>
</evidence>
<feature type="non-terminal residue" evidence="7">
    <location>
        <position position="106"/>
    </location>
</feature>
<dbReference type="InterPro" id="IPR053175">
    <property type="entry name" value="DHMBA_Reg_Transcription_Factor"/>
</dbReference>
<dbReference type="EMBL" id="KV878247">
    <property type="protein sequence ID" value="OJZ82673.1"/>
    <property type="molecule type" value="Genomic_DNA"/>
</dbReference>
<evidence type="ECO:0000256" key="2">
    <source>
        <dbReference type="ARBA" id="ARBA00023125"/>
    </source>
</evidence>
<feature type="compositionally biased region" description="Basic and acidic residues" evidence="5">
    <location>
        <begin position="67"/>
        <end position="77"/>
    </location>
</feature>
<dbReference type="GO" id="GO:0003677">
    <property type="term" value="F:DNA binding"/>
    <property type="evidence" value="ECO:0007669"/>
    <property type="project" value="UniProtKB-KW"/>
</dbReference>
<gene>
    <name evidence="7" type="ORF">ASPFODRAFT_74087</name>
</gene>
<dbReference type="SUPFAM" id="SSF57701">
    <property type="entry name" value="Zn2/Cys6 DNA-binding domain"/>
    <property type="match status" value="1"/>
</dbReference>
<keyword evidence="3" id="KW-0804">Transcription</keyword>
<dbReference type="PROSITE" id="PS50048">
    <property type="entry name" value="ZN2_CY6_FUNGAL_2"/>
    <property type="match status" value="1"/>
</dbReference>
<feature type="domain" description="Zn(2)-C6 fungal-type" evidence="6">
    <location>
        <begin position="8"/>
        <end position="36"/>
    </location>
</feature>
<evidence type="ECO:0000313" key="8">
    <source>
        <dbReference type="Proteomes" id="UP000184063"/>
    </source>
</evidence>
<dbReference type="PANTHER" id="PTHR38791">
    <property type="entry name" value="ZN(II)2CYS6 TRANSCRIPTION FACTOR (EUROFUNG)-RELATED-RELATED"/>
    <property type="match status" value="1"/>
</dbReference>
<dbReference type="Proteomes" id="UP000184063">
    <property type="component" value="Unassembled WGS sequence"/>
</dbReference>
<evidence type="ECO:0000256" key="5">
    <source>
        <dbReference type="SAM" id="MobiDB-lite"/>
    </source>
</evidence>
<protein>
    <recommendedName>
        <fullName evidence="6">Zn(2)-C6 fungal-type domain-containing protein</fullName>
    </recommendedName>
</protein>
<dbReference type="AlphaFoldDB" id="A0A1M3T7K9"/>
<organism evidence="7 8">
    <name type="scientific">Aspergillus luchuensis (strain CBS 106.47)</name>
    <dbReference type="NCBI Taxonomy" id="1137211"/>
    <lineage>
        <taxon>Eukaryota</taxon>
        <taxon>Fungi</taxon>
        <taxon>Dikarya</taxon>
        <taxon>Ascomycota</taxon>
        <taxon>Pezizomycotina</taxon>
        <taxon>Eurotiomycetes</taxon>
        <taxon>Eurotiomycetidae</taxon>
        <taxon>Eurotiales</taxon>
        <taxon>Aspergillaceae</taxon>
        <taxon>Aspergillus</taxon>
        <taxon>Aspergillus subgen. Circumdati</taxon>
    </lineage>
</organism>
<dbReference type="GO" id="GO:0000981">
    <property type="term" value="F:DNA-binding transcription factor activity, RNA polymerase II-specific"/>
    <property type="evidence" value="ECO:0007669"/>
    <property type="project" value="InterPro"/>
</dbReference>
<keyword evidence="2" id="KW-0238">DNA-binding</keyword>
<dbReference type="VEuPathDB" id="FungiDB:ASPFODRAFT_74087"/>
<feature type="region of interest" description="Disordered" evidence="5">
    <location>
        <begin position="47"/>
        <end position="81"/>
    </location>
</feature>
<evidence type="ECO:0000259" key="6">
    <source>
        <dbReference type="PROSITE" id="PS50048"/>
    </source>
</evidence>
<dbReference type="Pfam" id="PF00172">
    <property type="entry name" value="Zn_clus"/>
    <property type="match status" value="1"/>
</dbReference>
<evidence type="ECO:0000256" key="1">
    <source>
        <dbReference type="ARBA" id="ARBA00023015"/>
    </source>
</evidence>
<dbReference type="InterPro" id="IPR001138">
    <property type="entry name" value="Zn2Cys6_DnaBD"/>
</dbReference>
<accession>A0A1M3T7K9</accession>
<evidence type="ECO:0000256" key="4">
    <source>
        <dbReference type="ARBA" id="ARBA00023242"/>
    </source>
</evidence>
<keyword evidence="1" id="KW-0805">Transcription regulation</keyword>
<name>A0A1M3T7K9_ASPLC</name>